<dbReference type="AlphaFoldDB" id="A0AA40K5K9"/>
<comment type="caution">
    <text evidence="2">The sequence shown here is derived from an EMBL/GenBank/DDBJ whole genome shotgun (WGS) entry which is preliminary data.</text>
</comment>
<feature type="region of interest" description="Disordered" evidence="1">
    <location>
        <begin position="53"/>
        <end position="76"/>
    </location>
</feature>
<reference evidence="2" key="1">
    <citation type="submission" date="2023-06" db="EMBL/GenBank/DDBJ databases">
        <title>Genome-scale phylogeny and comparative genomics of the fungal order Sordariales.</title>
        <authorList>
            <consortium name="Lawrence Berkeley National Laboratory"/>
            <person name="Hensen N."/>
            <person name="Bonometti L."/>
            <person name="Westerberg I."/>
            <person name="Brannstrom I.O."/>
            <person name="Guillou S."/>
            <person name="Cros-Aarteil S."/>
            <person name="Calhoun S."/>
            <person name="Haridas S."/>
            <person name="Kuo A."/>
            <person name="Mondo S."/>
            <person name="Pangilinan J."/>
            <person name="Riley R."/>
            <person name="LaButti K."/>
            <person name="Andreopoulos B."/>
            <person name="Lipzen A."/>
            <person name="Chen C."/>
            <person name="Yanf M."/>
            <person name="Daum C."/>
            <person name="Ng V."/>
            <person name="Clum A."/>
            <person name="Steindorff A."/>
            <person name="Ohm R."/>
            <person name="Martin F."/>
            <person name="Silar P."/>
            <person name="Natvig D."/>
            <person name="Lalanne C."/>
            <person name="Gautier V."/>
            <person name="Ament-velasquez S.L."/>
            <person name="Kruys A."/>
            <person name="Hutchinson M.I."/>
            <person name="Powell A.J."/>
            <person name="Barry K."/>
            <person name="Miller A.N."/>
            <person name="Grigoriev I.V."/>
            <person name="Debuchy R."/>
            <person name="Gladieux P."/>
            <person name="Thoren M.H."/>
            <person name="Johannesson H."/>
        </authorList>
    </citation>
    <scope>NUCLEOTIDE SEQUENCE</scope>
    <source>
        <strain evidence="2">SMH3187-1</strain>
    </source>
</reference>
<dbReference type="Proteomes" id="UP001172155">
    <property type="component" value="Unassembled WGS sequence"/>
</dbReference>
<name>A0AA40K5K9_9PEZI</name>
<sequence>MAEPPALPTAQELVAARKFFASSNAFMRLRWCIRAPASSAIFVLDLATDPDSPQQPYYSPSHPGGVHPVGSEPATDPPVSALRLAIAALDGWAGDWSMAHGDYESCYRSQEFDENDELVRCCGKDRPGPGPHLDIIPASTQPFITVNDIIEPVHPWLLGLEDEIRVARGLPDGPLKKEFELYVSPVGLVALGVIDTRIYSPSNLERWWKDMAASAADTLERKAAAAGEGTGVAGDGNVG</sequence>
<proteinExistence type="predicted"/>
<accession>A0AA40K5K9</accession>
<evidence type="ECO:0000256" key="1">
    <source>
        <dbReference type="SAM" id="MobiDB-lite"/>
    </source>
</evidence>
<dbReference type="EMBL" id="JAUKUD010000004">
    <property type="protein sequence ID" value="KAK0746791.1"/>
    <property type="molecule type" value="Genomic_DNA"/>
</dbReference>
<protein>
    <submittedName>
        <fullName evidence="2">Uncharacterized protein</fullName>
    </submittedName>
</protein>
<organism evidence="2 3">
    <name type="scientific">Schizothecium vesticola</name>
    <dbReference type="NCBI Taxonomy" id="314040"/>
    <lineage>
        <taxon>Eukaryota</taxon>
        <taxon>Fungi</taxon>
        <taxon>Dikarya</taxon>
        <taxon>Ascomycota</taxon>
        <taxon>Pezizomycotina</taxon>
        <taxon>Sordariomycetes</taxon>
        <taxon>Sordariomycetidae</taxon>
        <taxon>Sordariales</taxon>
        <taxon>Schizotheciaceae</taxon>
        <taxon>Schizothecium</taxon>
    </lineage>
</organism>
<gene>
    <name evidence="2" type="ORF">B0T18DRAFT_412432</name>
</gene>
<evidence type="ECO:0000313" key="2">
    <source>
        <dbReference type="EMBL" id="KAK0746791.1"/>
    </source>
</evidence>
<keyword evidence="3" id="KW-1185">Reference proteome</keyword>
<evidence type="ECO:0000313" key="3">
    <source>
        <dbReference type="Proteomes" id="UP001172155"/>
    </source>
</evidence>